<feature type="domain" description="Transglutaminase-like" evidence="3">
    <location>
        <begin position="250"/>
        <end position="306"/>
    </location>
</feature>
<reference evidence="4 5" key="1">
    <citation type="journal article" date="2021" name="Int. J. Syst. Evol. Microbiol.">
        <title>Clostridium zeae sp. nov., isolated from corn silage.</title>
        <authorList>
            <person name="Kobayashi H."/>
            <person name="Tanizawa Y."/>
            <person name="Yagura M."/>
            <person name="Sakamoto M."/>
            <person name="Ohkuma M."/>
            <person name="Tohno M."/>
        </authorList>
    </citation>
    <scope>NUCLEOTIDE SEQUENCE [LARGE SCALE GENOMIC DNA]</scope>
    <source>
        <strain evidence="4 5">CSC2</strain>
    </source>
</reference>
<feature type="region of interest" description="Disordered" evidence="1">
    <location>
        <begin position="36"/>
        <end position="105"/>
    </location>
</feature>
<dbReference type="Proteomes" id="UP000663802">
    <property type="component" value="Unassembled WGS sequence"/>
</dbReference>
<feature type="chain" id="PRO_5046927498" description="Transglutaminase-like domain-containing protein" evidence="2">
    <location>
        <begin position="21"/>
        <end position="433"/>
    </location>
</feature>
<dbReference type="SMART" id="SM00460">
    <property type="entry name" value="TGc"/>
    <property type="match status" value="1"/>
</dbReference>
<accession>A0ABQ1ECS4</accession>
<dbReference type="SUPFAM" id="SSF54001">
    <property type="entry name" value="Cysteine proteinases"/>
    <property type="match status" value="1"/>
</dbReference>
<evidence type="ECO:0000256" key="1">
    <source>
        <dbReference type="SAM" id="MobiDB-lite"/>
    </source>
</evidence>
<proteinExistence type="predicted"/>
<dbReference type="EMBL" id="BMBA01000003">
    <property type="protein sequence ID" value="GFZ32614.1"/>
    <property type="molecule type" value="Genomic_DNA"/>
</dbReference>
<evidence type="ECO:0000313" key="5">
    <source>
        <dbReference type="Proteomes" id="UP000663802"/>
    </source>
</evidence>
<feature type="signal peptide" evidence="2">
    <location>
        <begin position="1"/>
        <end position="20"/>
    </location>
</feature>
<evidence type="ECO:0000259" key="3">
    <source>
        <dbReference type="SMART" id="SM00460"/>
    </source>
</evidence>
<dbReference type="InterPro" id="IPR002931">
    <property type="entry name" value="Transglutaminase-like"/>
</dbReference>
<name>A0ABQ1ECS4_9CLOT</name>
<feature type="compositionally biased region" description="Low complexity" evidence="1">
    <location>
        <begin position="87"/>
        <end position="105"/>
    </location>
</feature>
<dbReference type="Pfam" id="PF01841">
    <property type="entry name" value="Transglut_core"/>
    <property type="match status" value="1"/>
</dbReference>
<feature type="compositionally biased region" description="Low complexity" evidence="1">
    <location>
        <begin position="52"/>
        <end position="78"/>
    </location>
</feature>
<keyword evidence="5" id="KW-1185">Reference proteome</keyword>
<dbReference type="InterPro" id="IPR038765">
    <property type="entry name" value="Papain-like_cys_pep_sf"/>
</dbReference>
<evidence type="ECO:0000256" key="2">
    <source>
        <dbReference type="SAM" id="SignalP"/>
    </source>
</evidence>
<organism evidence="4 5">
    <name type="scientific">Clostridium zeae</name>
    <dbReference type="NCBI Taxonomy" id="2759022"/>
    <lineage>
        <taxon>Bacteria</taxon>
        <taxon>Bacillati</taxon>
        <taxon>Bacillota</taxon>
        <taxon>Clostridia</taxon>
        <taxon>Eubacteriales</taxon>
        <taxon>Clostridiaceae</taxon>
        <taxon>Clostridium</taxon>
    </lineage>
</organism>
<dbReference type="RefSeq" id="WP_206870893.1">
    <property type="nucleotide sequence ID" value="NZ_BMBA01000003.1"/>
</dbReference>
<evidence type="ECO:0000313" key="4">
    <source>
        <dbReference type="EMBL" id="GFZ32614.1"/>
    </source>
</evidence>
<dbReference type="PANTHER" id="PTHR46333">
    <property type="entry name" value="CYTOKINESIS PROTEIN 3"/>
    <property type="match status" value="1"/>
</dbReference>
<dbReference type="InterPro" id="IPR052557">
    <property type="entry name" value="CAP/Cytokinesis_protein"/>
</dbReference>
<dbReference type="Gene3D" id="3.10.620.30">
    <property type="match status" value="1"/>
</dbReference>
<protein>
    <recommendedName>
        <fullName evidence="3">Transglutaminase-like domain-containing protein</fullName>
    </recommendedName>
</protein>
<dbReference type="PANTHER" id="PTHR46333:SF2">
    <property type="entry name" value="CYTOKINESIS PROTEIN 3"/>
    <property type="match status" value="1"/>
</dbReference>
<gene>
    <name evidence="4" type="ORF">CSC2_31400</name>
</gene>
<comment type="caution">
    <text evidence="4">The sequence shown here is derived from an EMBL/GenBank/DDBJ whole genome shotgun (WGS) entry which is preliminary data.</text>
</comment>
<keyword evidence="2" id="KW-0732">Signal</keyword>
<sequence length="433" mass="47468">MNIKKLSLIFCTLLTLNALLYGCTKNQVVATSTNTSNEPNIIKYDPPEDNSSKTSTTTNNSATSNKNGNSNVNNSTNTAQPPVDKNTSASAVKSVTSSKSSNINANNASKVNVSTESALYDAIKKGIETGTDISVDLSKLSINGSIVDFALKVASETGYAGYLENVQYNTNGNNIVLHFNYKAGKDGFTSQINSVNSKVQSIVSSVIKQGMNDYEKELALHNYVVNNTVYDYKNLELNSLPDDSFTAYGVFLKKVAVCEGYSEAMYRLLSAAGVSNKIITGTANGVPHAWNLVSINGAYYHLDATFDDPISQSGNLLSYNYFNVTDTQISRDHSWTKNNYPACNNTAANYFKVNNLLANNQNDFYNIIYNGLSKKQTTIMCKTSSYDTNTFSPNALVDVISKHPELNYINNSKGFSYSYDQNAFVMEFFVSYK</sequence>
<dbReference type="PROSITE" id="PS51257">
    <property type="entry name" value="PROKAR_LIPOPROTEIN"/>
    <property type="match status" value="1"/>
</dbReference>